<dbReference type="PANTHER" id="PTHR10277:SF9">
    <property type="entry name" value="2-ISOPROPYLMALATE SYNTHASE 1, CHLOROPLASTIC-RELATED"/>
    <property type="match status" value="1"/>
</dbReference>
<dbReference type="EC" id="2.3.3.13" evidence="3 11"/>
<dbReference type="InterPro" id="IPR050073">
    <property type="entry name" value="2-IPM_HCS-like"/>
</dbReference>
<dbReference type="SUPFAM" id="SSF110921">
    <property type="entry name" value="2-isopropylmalate synthase LeuA, allosteric (dimerisation) domain"/>
    <property type="match status" value="1"/>
</dbReference>
<keyword evidence="10 11" id="KW-0100">Branched-chain amino acid biosynthesis</keyword>
<dbReference type="STRING" id="52694.ACWI_12340"/>
<dbReference type="GO" id="GO:0005737">
    <property type="term" value="C:cytoplasm"/>
    <property type="evidence" value="ECO:0007669"/>
    <property type="project" value="UniProtKB-UniRule"/>
</dbReference>
<dbReference type="AlphaFoldDB" id="A0A1F2PJ10"/>
<dbReference type="InterPro" id="IPR005671">
    <property type="entry name" value="LeuA_bact_synth"/>
</dbReference>
<dbReference type="Proteomes" id="UP000176244">
    <property type="component" value="Unassembled WGS sequence"/>
</dbReference>
<accession>A0A1F2PJ10</accession>
<evidence type="ECO:0000256" key="4">
    <source>
        <dbReference type="ARBA" id="ARBA00018198"/>
    </source>
</evidence>
<dbReference type="GO" id="GO:0003852">
    <property type="term" value="F:2-isopropylmalate synthase activity"/>
    <property type="evidence" value="ECO:0007669"/>
    <property type="project" value="UniProtKB-UniRule"/>
</dbReference>
<comment type="pathway">
    <text evidence="1 11">Amino-acid biosynthesis; L-leucine biosynthesis; L-leucine from 3-methyl-2-oxobutanoate: step 1/4.</text>
</comment>
<dbReference type="InterPro" id="IPR000891">
    <property type="entry name" value="PYR_CT"/>
</dbReference>
<proteinExistence type="inferred from homology"/>
<feature type="binding site" evidence="11">
    <location>
        <position position="14"/>
    </location>
    <ligand>
        <name>Mn(2+)</name>
        <dbReference type="ChEBI" id="CHEBI:29035"/>
    </ligand>
</feature>
<evidence type="ECO:0000256" key="2">
    <source>
        <dbReference type="ARBA" id="ARBA00009396"/>
    </source>
</evidence>
<organism evidence="13 14">
    <name type="scientific">Acetobacterium wieringae</name>
    <dbReference type="NCBI Taxonomy" id="52694"/>
    <lineage>
        <taxon>Bacteria</taxon>
        <taxon>Bacillati</taxon>
        <taxon>Bacillota</taxon>
        <taxon>Clostridia</taxon>
        <taxon>Eubacteriales</taxon>
        <taxon>Eubacteriaceae</taxon>
        <taxon>Acetobacterium</taxon>
    </lineage>
</organism>
<dbReference type="CDD" id="cd07940">
    <property type="entry name" value="DRE_TIM_IPMS"/>
    <property type="match status" value="1"/>
</dbReference>
<evidence type="ECO:0000256" key="11">
    <source>
        <dbReference type="HAMAP-Rule" id="MF_01025"/>
    </source>
</evidence>
<evidence type="ECO:0000256" key="9">
    <source>
        <dbReference type="ARBA" id="ARBA00023211"/>
    </source>
</evidence>
<dbReference type="GO" id="GO:0009098">
    <property type="term" value="P:L-leucine biosynthetic process"/>
    <property type="evidence" value="ECO:0007669"/>
    <property type="project" value="UniProtKB-UniRule"/>
</dbReference>
<sequence length="517" mass="56375">MSRIVKIFDTTLRDGEQSPGCSMNLKEKLEMAKQLERLKIDVIEAGFAIASPGDFESVQLVANEIKNATVASLARSTEKDITTAYEALKGAVNPRIHYFLATSDIHMEYKLRMSPDAVLEKAIAMAKFARNLCGEVEFSAEDASRTRPEFLYQVLEGVINQGVTIVNVPDTVGYTTPGEYFKFIEGIRNNVPNIDKATISVHVHNDLGLGVANSLAAIQAGAGQVECTVNGIGERAGNAALEEIVMALKTRYDVYQVDTNIDTTQIYRSSRLLSKLTGVRVQPNKAIVGENAFAHESGIHQHGMMANKETYEIMTPESIGLKENKMVLGKHSGKHAFVDKLTSLGYTLSDEEVLDLFNQFKVLADKKKVITDKDILALVEQKQLAIPEVYSLDRFVISTGNTISTAATIRLRKNGDLIEAVSLADGPISAGFKAISELVDCELTLIDYGVTAVTDGTDAQGEAQVKISDGTHVYHGRGLSTDIIDASLKAYVDAVNQMLYIKDSQSTETQEQVSSKP</sequence>
<dbReference type="NCBIfam" id="TIGR00973">
    <property type="entry name" value="leuA_bact"/>
    <property type="match status" value="1"/>
</dbReference>
<protein>
    <recommendedName>
        <fullName evidence="4 11">2-isopropylmalate synthase</fullName>
        <ecNumber evidence="3 11">2.3.3.13</ecNumber>
    </recommendedName>
    <alternativeName>
        <fullName evidence="11">Alpha-IPM synthase</fullName>
    </alternativeName>
    <alternativeName>
        <fullName evidence="11">Alpha-isopropylmalate synthase</fullName>
    </alternativeName>
</protein>
<evidence type="ECO:0000256" key="3">
    <source>
        <dbReference type="ARBA" id="ARBA00012973"/>
    </source>
</evidence>
<dbReference type="Pfam" id="PF00682">
    <property type="entry name" value="HMGL-like"/>
    <property type="match status" value="1"/>
</dbReference>
<evidence type="ECO:0000256" key="7">
    <source>
        <dbReference type="ARBA" id="ARBA00022679"/>
    </source>
</evidence>
<evidence type="ECO:0000256" key="1">
    <source>
        <dbReference type="ARBA" id="ARBA00004689"/>
    </source>
</evidence>
<dbReference type="Gene3D" id="1.10.238.260">
    <property type="match status" value="1"/>
</dbReference>
<dbReference type="Gene3D" id="3.30.160.270">
    <property type="match status" value="1"/>
</dbReference>
<dbReference type="PROSITE" id="PS00816">
    <property type="entry name" value="AIPM_HOMOCIT_SYNTH_2"/>
    <property type="match status" value="1"/>
</dbReference>
<comment type="function">
    <text evidence="11">Catalyzes the condensation of the acetyl group of acetyl-CoA with 3-methyl-2-oxobutanoate (2-ketoisovalerate) to form 3-carboxy-3-hydroxy-4-methylpentanoate (2-isopropylmalate).</text>
</comment>
<keyword evidence="8 11" id="KW-0479">Metal-binding</keyword>
<keyword evidence="11" id="KW-0963">Cytoplasm</keyword>
<comment type="caution">
    <text evidence="13">The sequence shown here is derived from an EMBL/GenBank/DDBJ whole genome shotgun (WGS) entry which is preliminary data.</text>
</comment>
<dbReference type="InterPro" id="IPR036230">
    <property type="entry name" value="LeuA_allosteric_dom_sf"/>
</dbReference>
<dbReference type="GO" id="GO:0003985">
    <property type="term" value="F:acetyl-CoA C-acetyltransferase activity"/>
    <property type="evidence" value="ECO:0007669"/>
    <property type="project" value="UniProtKB-UniRule"/>
</dbReference>
<comment type="subunit">
    <text evidence="11">Homodimer.</text>
</comment>
<dbReference type="EMBL" id="LKEU01000024">
    <property type="protein sequence ID" value="OFV71320.1"/>
    <property type="molecule type" value="Genomic_DNA"/>
</dbReference>
<feature type="region of interest" description="Regulatory domain" evidence="11">
    <location>
        <begin position="391"/>
        <end position="517"/>
    </location>
</feature>
<evidence type="ECO:0000256" key="6">
    <source>
        <dbReference type="ARBA" id="ARBA00022605"/>
    </source>
</evidence>
<dbReference type="Gene3D" id="3.20.20.70">
    <property type="entry name" value="Aldolase class I"/>
    <property type="match status" value="1"/>
</dbReference>
<evidence type="ECO:0000256" key="8">
    <source>
        <dbReference type="ARBA" id="ARBA00022723"/>
    </source>
</evidence>
<dbReference type="PANTHER" id="PTHR10277">
    <property type="entry name" value="HOMOCITRATE SYNTHASE-RELATED"/>
    <property type="match status" value="1"/>
</dbReference>
<dbReference type="Pfam" id="PF22617">
    <property type="entry name" value="HCS_D2"/>
    <property type="match status" value="1"/>
</dbReference>
<keyword evidence="5 11" id="KW-0432">Leucine biosynthesis</keyword>
<dbReference type="GO" id="GO:0030145">
    <property type="term" value="F:manganese ion binding"/>
    <property type="evidence" value="ECO:0007669"/>
    <property type="project" value="UniProtKB-UniRule"/>
</dbReference>
<feature type="binding site" evidence="11">
    <location>
        <position position="202"/>
    </location>
    <ligand>
        <name>Mn(2+)</name>
        <dbReference type="ChEBI" id="CHEBI:29035"/>
    </ligand>
</feature>
<keyword evidence="6 11" id="KW-0028">Amino-acid biosynthesis</keyword>
<dbReference type="InterPro" id="IPR054691">
    <property type="entry name" value="LeuA/HCS_post-cat"/>
</dbReference>
<reference evidence="13 14" key="1">
    <citation type="submission" date="2015-09" db="EMBL/GenBank/DDBJ databases">
        <title>Genome sequence of Acetobacterium wieringae DSM 1911.</title>
        <authorList>
            <person name="Poehlein A."/>
            <person name="Bengelsdorf F.R."/>
            <person name="Schiel-Bengelsdorf B."/>
            <person name="Duerre P."/>
            <person name="Daniel R."/>
        </authorList>
    </citation>
    <scope>NUCLEOTIDE SEQUENCE [LARGE SCALE GENOMIC DNA]</scope>
    <source>
        <strain evidence="13 14">DSM 1911</strain>
    </source>
</reference>
<dbReference type="InterPro" id="IPR013785">
    <property type="entry name" value="Aldolase_TIM"/>
</dbReference>
<dbReference type="UniPathway" id="UPA00048">
    <property type="reaction ID" value="UER00070"/>
</dbReference>
<dbReference type="PROSITE" id="PS50991">
    <property type="entry name" value="PYR_CT"/>
    <property type="match status" value="1"/>
</dbReference>
<feature type="binding site" evidence="11">
    <location>
        <position position="238"/>
    </location>
    <ligand>
        <name>Mn(2+)</name>
        <dbReference type="ChEBI" id="CHEBI:29035"/>
    </ligand>
</feature>
<comment type="cofactor">
    <cofactor evidence="11">
        <name>Mn(2+)</name>
        <dbReference type="ChEBI" id="CHEBI:29035"/>
    </cofactor>
</comment>
<gene>
    <name evidence="13" type="primary">leuA_4</name>
    <name evidence="11" type="synonym">leuA</name>
    <name evidence="13" type="ORF">ACWI_12340</name>
</gene>
<evidence type="ECO:0000256" key="10">
    <source>
        <dbReference type="ARBA" id="ARBA00023304"/>
    </source>
</evidence>
<dbReference type="FunFam" id="3.20.20.70:FF:000010">
    <property type="entry name" value="2-isopropylmalate synthase"/>
    <property type="match status" value="1"/>
</dbReference>
<evidence type="ECO:0000313" key="14">
    <source>
        <dbReference type="Proteomes" id="UP000176244"/>
    </source>
</evidence>
<comment type="similarity">
    <text evidence="2 11">Belongs to the alpha-IPM synthase/homocitrate synthase family. LeuA type 1 subfamily.</text>
</comment>
<feature type="domain" description="Pyruvate carboxyltransferase" evidence="12">
    <location>
        <begin position="5"/>
        <end position="267"/>
    </location>
</feature>
<dbReference type="Pfam" id="PF08502">
    <property type="entry name" value="LeuA_dimer"/>
    <property type="match status" value="1"/>
</dbReference>
<keyword evidence="9 11" id="KW-0464">Manganese</keyword>
<dbReference type="PROSITE" id="PS00815">
    <property type="entry name" value="AIPM_HOMOCIT_SYNTH_1"/>
    <property type="match status" value="1"/>
</dbReference>
<evidence type="ECO:0000313" key="13">
    <source>
        <dbReference type="EMBL" id="OFV71320.1"/>
    </source>
</evidence>
<keyword evidence="13" id="KW-0012">Acyltransferase</keyword>
<dbReference type="InterPro" id="IPR013709">
    <property type="entry name" value="2-isopropylmalate_synth_dimer"/>
</dbReference>
<evidence type="ECO:0000256" key="5">
    <source>
        <dbReference type="ARBA" id="ARBA00022430"/>
    </source>
</evidence>
<dbReference type="FunFam" id="1.10.238.260:FF:000001">
    <property type="entry name" value="2-isopropylmalate synthase"/>
    <property type="match status" value="1"/>
</dbReference>
<dbReference type="SMART" id="SM00917">
    <property type="entry name" value="LeuA_dimer"/>
    <property type="match status" value="1"/>
</dbReference>
<feature type="binding site" evidence="11">
    <location>
        <position position="204"/>
    </location>
    <ligand>
        <name>Mn(2+)</name>
        <dbReference type="ChEBI" id="CHEBI:29035"/>
    </ligand>
</feature>
<comment type="catalytic activity">
    <reaction evidence="11">
        <text>3-methyl-2-oxobutanoate + acetyl-CoA + H2O = (2S)-2-isopropylmalate + CoA + H(+)</text>
        <dbReference type="Rhea" id="RHEA:21524"/>
        <dbReference type="ChEBI" id="CHEBI:1178"/>
        <dbReference type="ChEBI" id="CHEBI:11851"/>
        <dbReference type="ChEBI" id="CHEBI:15377"/>
        <dbReference type="ChEBI" id="CHEBI:15378"/>
        <dbReference type="ChEBI" id="CHEBI:57287"/>
        <dbReference type="ChEBI" id="CHEBI:57288"/>
        <dbReference type="EC" id="2.3.3.13"/>
    </reaction>
</comment>
<dbReference type="InterPro" id="IPR002034">
    <property type="entry name" value="AIPM/Hcit_synth_CS"/>
</dbReference>
<dbReference type="HAMAP" id="MF_01025">
    <property type="entry name" value="LeuA_type1"/>
    <property type="match status" value="1"/>
</dbReference>
<evidence type="ECO:0000259" key="12">
    <source>
        <dbReference type="PROSITE" id="PS50991"/>
    </source>
</evidence>
<name>A0A1F2PJ10_9FIRM</name>
<dbReference type="RefSeq" id="WP_070370561.1">
    <property type="nucleotide sequence ID" value="NZ_LKEU01000024.1"/>
</dbReference>
<dbReference type="NCBIfam" id="NF002086">
    <property type="entry name" value="PRK00915.1-3"/>
    <property type="match status" value="1"/>
</dbReference>
<keyword evidence="7 11" id="KW-0808">Transferase</keyword>
<dbReference type="OrthoDB" id="9804858at2"/>
<dbReference type="SUPFAM" id="SSF51569">
    <property type="entry name" value="Aldolase"/>
    <property type="match status" value="1"/>
</dbReference>